<evidence type="ECO:0000313" key="1">
    <source>
        <dbReference type="EMBL" id="GIY02545.1"/>
    </source>
</evidence>
<name>A0AAV4Q0L6_CAEEX</name>
<keyword evidence="2" id="KW-1185">Reference proteome</keyword>
<dbReference type="EMBL" id="BPLR01005453">
    <property type="protein sequence ID" value="GIY02545.1"/>
    <property type="molecule type" value="Genomic_DNA"/>
</dbReference>
<proteinExistence type="predicted"/>
<dbReference type="AlphaFoldDB" id="A0AAV4Q0L6"/>
<reference evidence="1 2" key="1">
    <citation type="submission" date="2021-06" db="EMBL/GenBank/DDBJ databases">
        <title>Caerostris extrusa draft genome.</title>
        <authorList>
            <person name="Kono N."/>
            <person name="Arakawa K."/>
        </authorList>
    </citation>
    <scope>NUCLEOTIDE SEQUENCE [LARGE SCALE GENOMIC DNA]</scope>
</reference>
<dbReference type="Proteomes" id="UP001054945">
    <property type="component" value="Unassembled WGS sequence"/>
</dbReference>
<organism evidence="1 2">
    <name type="scientific">Caerostris extrusa</name>
    <name type="common">Bark spider</name>
    <name type="synonym">Caerostris bankana</name>
    <dbReference type="NCBI Taxonomy" id="172846"/>
    <lineage>
        <taxon>Eukaryota</taxon>
        <taxon>Metazoa</taxon>
        <taxon>Ecdysozoa</taxon>
        <taxon>Arthropoda</taxon>
        <taxon>Chelicerata</taxon>
        <taxon>Arachnida</taxon>
        <taxon>Araneae</taxon>
        <taxon>Araneomorphae</taxon>
        <taxon>Entelegynae</taxon>
        <taxon>Araneoidea</taxon>
        <taxon>Araneidae</taxon>
        <taxon>Caerostris</taxon>
    </lineage>
</organism>
<evidence type="ECO:0000313" key="2">
    <source>
        <dbReference type="Proteomes" id="UP001054945"/>
    </source>
</evidence>
<sequence length="117" mass="13018">MRLAKGSVRRRDLGVGDKLGESERKGRIEAIGGSSRRDWNKGFINAFGKRRLSKKRDVGVGDKLGVSERKGRIEAIGVASATGIRDLLPLLRVKKQKPARGKKHQVVSHVEMQLPYF</sequence>
<gene>
    <name evidence="1" type="ORF">CEXT_677001</name>
</gene>
<comment type="caution">
    <text evidence="1">The sequence shown here is derived from an EMBL/GenBank/DDBJ whole genome shotgun (WGS) entry which is preliminary data.</text>
</comment>
<accession>A0AAV4Q0L6</accession>
<protein>
    <submittedName>
        <fullName evidence="1">Uncharacterized protein</fullName>
    </submittedName>
</protein>